<comment type="similarity">
    <text evidence="2">Belongs to the cation diffusion facilitator (CDF) transporter (TC 2.A.4) family.</text>
</comment>
<dbReference type="Gene3D" id="3.30.420.130">
    <property type="entry name" value="Dinitrogenase iron-molybdenum cofactor biosynthesis domain"/>
    <property type="match status" value="1"/>
</dbReference>
<proteinExistence type="inferred from homology"/>
<dbReference type="Proteomes" id="UP001594351">
    <property type="component" value="Unassembled WGS sequence"/>
</dbReference>
<comment type="caution">
    <text evidence="11">The sequence shown here is derived from an EMBL/GenBank/DDBJ whole genome shotgun (WGS) entry which is preliminary data.</text>
</comment>
<evidence type="ECO:0000256" key="1">
    <source>
        <dbReference type="ARBA" id="ARBA00004141"/>
    </source>
</evidence>
<feature type="transmembrane region" description="Helical" evidence="7">
    <location>
        <begin position="174"/>
        <end position="198"/>
    </location>
</feature>
<dbReference type="InterPro" id="IPR050291">
    <property type="entry name" value="CDF_Transporter"/>
</dbReference>
<name>A0ABV6YZA8_UNCC1</name>
<keyword evidence="4 7" id="KW-0812">Transmembrane</keyword>
<feature type="domain" description="Dinitrogenase iron-molybdenum cofactor biosynthesis" evidence="9">
    <location>
        <begin position="297"/>
        <end position="390"/>
    </location>
</feature>
<feature type="domain" description="Cation efflux protein transmembrane" evidence="8">
    <location>
        <begin position="9"/>
        <end position="198"/>
    </location>
</feature>
<sequence>MKQSEKVGLYSVGINLLLVVIKIFLYLLSGSVVLIADAIHSSTDVISSLTVFAGIKISKRTSKSFPYGLYKVENFVSLLSSLFIFLAGYEIAHMAFFETHTPKIHYIPYAIGGILLTMVITFTFSQYELNQGRKINSPSLIADAQHIRTDMFSSGVVLAGLLGGMFGLGLDKIAAILVVLLIAKAGIIIFIDAIRVLLDASIDFETMDRVKTIIMGNPRVTSINGLWGRNSGPFKFIEANIVVKADKLDKAHFVSQRIEKEIRQQLSHVDHILIHYEPQKKETSTYAVPLGEDKKILAEHFGNAPWFYIATRCEKDGNLLSETYYHNPFAEEEKGKGIKVSEWLLEKGVDLLYSPKSFEGKGPAYVFSDADVEVIVADDKTLKDIQKDFQRR</sequence>
<keyword evidence="12" id="KW-1185">Reference proteome</keyword>
<evidence type="ECO:0000256" key="4">
    <source>
        <dbReference type="ARBA" id="ARBA00022692"/>
    </source>
</evidence>
<dbReference type="Pfam" id="PF01545">
    <property type="entry name" value="Cation_efflux"/>
    <property type="match status" value="1"/>
</dbReference>
<dbReference type="PANTHER" id="PTHR43840:SF15">
    <property type="entry name" value="MITOCHONDRIAL METAL TRANSPORTER 1-RELATED"/>
    <property type="match status" value="1"/>
</dbReference>
<feature type="transmembrane region" description="Helical" evidence="7">
    <location>
        <begin position="109"/>
        <end position="129"/>
    </location>
</feature>
<feature type="transmembrane region" description="Helical" evidence="7">
    <location>
        <begin position="7"/>
        <end position="28"/>
    </location>
</feature>
<keyword evidence="3" id="KW-0813">Transport</keyword>
<evidence type="ECO:0000256" key="2">
    <source>
        <dbReference type="ARBA" id="ARBA00008114"/>
    </source>
</evidence>
<dbReference type="SUPFAM" id="SSF53146">
    <property type="entry name" value="Nitrogenase accessory factor-like"/>
    <property type="match status" value="1"/>
</dbReference>
<dbReference type="Pfam" id="PF16916">
    <property type="entry name" value="ZT_dimer"/>
    <property type="match status" value="1"/>
</dbReference>
<dbReference type="InterPro" id="IPR003731">
    <property type="entry name" value="Di-Nase_FeMo-co_biosynth"/>
</dbReference>
<keyword evidence="5 7" id="KW-1133">Transmembrane helix</keyword>
<evidence type="ECO:0000259" key="10">
    <source>
        <dbReference type="Pfam" id="PF16916"/>
    </source>
</evidence>
<evidence type="ECO:0000259" key="8">
    <source>
        <dbReference type="Pfam" id="PF01545"/>
    </source>
</evidence>
<dbReference type="Pfam" id="PF02579">
    <property type="entry name" value="Nitro_FeMo-Co"/>
    <property type="match status" value="1"/>
</dbReference>
<feature type="transmembrane region" description="Helical" evidence="7">
    <location>
        <begin position="75"/>
        <end position="97"/>
    </location>
</feature>
<keyword evidence="6 7" id="KW-0472">Membrane</keyword>
<dbReference type="NCBIfam" id="TIGR01297">
    <property type="entry name" value="CDF"/>
    <property type="match status" value="1"/>
</dbReference>
<comment type="subcellular location">
    <subcellularLocation>
        <location evidence="1">Membrane</location>
        <topology evidence="1">Multi-pass membrane protein</topology>
    </subcellularLocation>
</comment>
<evidence type="ECO:0000313" key="12">
    <source>
        <dbReference type="Proteomes" id="UP001594351"/>
    </source>
</evidence>
<dbReference type="InterPro" id="IPR058533">
    <property type="entry name" value="Cation_efflux_TM"/>
</dbReference>
<organism evidence="11 12">
    <name type="scientific">candidate division CSSED10-310 bacterium</name>
    <dbReference type="NCBI Taxonomy" id="2855610"/>
    <lineage>
        <taxon>Bacteria</taxon>
        <taxon>Bacteria division CSSED10-310</taxon>
    </lineage>
</organism>
<dbReference type="InterPro" id="IPR027469">
    <property type="entry name" value="Cation_efflux_TMD_sf"/>
</dbReference>
<dbReference type="PANTHER" id="PTHR43840">
    <property type="entry name" value="MITOCHONDRIAL METAL TRANSPORTER 1-RELATED"/>
    <property type="match status" value="1"/>
</dbReference>
<evidence type="ECO:0000259" key="9">
    <source>
        <dbReference type="Pfam" id="PF02579"/>
    </source>
</evidence>
<feature type="transmembrane region" description="Helical" evidence="7">
    <location>
        <begin position="34"/>
        <end position="55"/>
    </location>
</feature>
<protein>
    <submittedName>
        <fullName evidence="11">Cation diffusion facilitator family transporter</fullName>
    </submittedName>
</protein>
<dbReference type="InterPro" id="IPR036105">
    <property type="entry name" value="DiNase_FeMo-co_biosyn_sf"/>
</dbReference>
<dbReference type="InterPro" id="IPR002524">
    <property type="entry name" value="Cation_efflux"/>
</dbReference>
<evidence type="ECO:0000313" key="11">
    <source>
        <dbReference type="EMBL" id="MFC1851527.1"/>
    </source>
</evidence>
<dbReference type="SUPFAM" id="SSF160240">
    <property type="entry name" value="Cation efflux protein cytoplasmic domain-like"/>
    <property type="match status" value="1"/>
</dbReference>
<dbReference type="InterPro" id="IPR027470">
    <property type="entry name" value="Cation_efflux_CTD"/>
</dbReference>
<reference evidence="11 12" key="1">
    <citation type="submission" date="2024-09" db="EMBL/GenBank/DDBJ databases">
        <title>Laminarin stimulates single cell rates of sulfate reduction while oxygen inhibits transcriptomic activity in coastal marine sediment.</title>
        <authorList>
            <person name="Lindsay M."/>
            <person name="Orcutt B."/>
            <person name="Emerson D."/>
            <person name="Stepanauskas R."/>
            <person name="D'Angelo T."/>
        </authorList>
    </citation>
    <scope>NUCLEOTIDE SEQUENCE [LARGE SCALE GENOMIC DNA]</scope>
    <source>
        <strain evidence="11">SAG AM-311-K15</strain>
    </source>
</reference>
<dbReference type="Gene3D" id="1.20.1510.10">
    <property type="entry name" value="Cation efflux protein transmembrane domain"/>
    <property type="match status" value="1"/>
</dbReference>
<dbReference type="Gene3D" id="3.30.70.1350">
    <property type="entry name" value="Cation efflux protein, cytoplasmic domain"/>
    <property type="match status" value="1"/>
</dbReference>
<evidence type="ECO:0000256" key="5">
    <source>
        <dbReference type="ARBA" id="ARBA00022989"/>
    </source>
</evidence>
<feature type="transmembrane region" description="Helical" evidence="7">
    <location>
        <begin position="150"/>
        <end position="168"/>
    </location>
</feature>
<dbReference type="InterPro" id="IPR036837">
    <property type="entry name" value="Cation_efflux_CTD_sf"/>
</dbReference>
<evidence type="ECO:0000256" key="6">
    <source>
        <dbReference type="ARBA" id="ARBA00023136"/>
    </source>
</evidence>
<dbReference type="EMBL" id="JBHPBY010000197">
    <property type="protein sequence ID" value="MFC1851527.1"/>
    <property type="molecule type" value="Genomic_DNA"/>
</dbReference>
<feature type="domain" description="Cation efflux protein cytoplasmic" evidence="10">
    <location>
        <begin position="204"/>
        <end position="278"/>
    </location>
</feature>
<gene>
    <name evidence="11" type="ORF">ACFL27_15130</name>
</gene>
<dbReference type="SUPFAM" id="SSF161111">
    <property type="entry name" value="Cation efflux protein transmembrane domain-like"/>
    <property type="match status" value="1"/>
</dbReference>
<accession>A0ABV6YZA8</accession>
<evidence type="ECO:0000256" key="3">
    <source>
        <dbReference type="ARBA" id="ARBA00022448"/>
    </source>
</evidence>
<evidence type="ECO:0000256" key="7">
    <source>
        <dbReference type="SAM" id="Phobius"/>
    </source>
</evidence>